<proteinExistence type="inferred from homology"/>
<evidence type="ECO:0000313" key="15">
    <source>
        <dbReference type="Proteomes" id="UP000621856"/>
    </source>
</evidence>
<sequence>MSPTSRQEKPCPEQRMESLLRRCQEAGLRLTQPRRLVLKALSESTDHPNAEKLHARASQYDKNLAVATVYRTLHMLEDNGIIERHHFGEGTARYEQAMDVGHDHLIDVESGNILEFHSEKIQKLQEKIAKSFGYKLIGQKVELYCVPIKRK</sequence>
<dbReference type="AlphaFoldDB" id="A0A8J3A0W0"/>
<evidence type="ECO:0000256" key="10">
    <source>
        <dbReference type="ARBA" id="ARBA00023125"/>
    </source>
</evidence>
<evidence type="ECO:0000256" key="9">
    <source>
        <dbReference type="ARBA" id="ARBA00023015"/>
    </source>
</evidence>
<name>A0A8J3A0W0_9PROT</name>
<dbReference type="InterPro" id="IPR002481">
    <property type="entry name" value="FUR"/>
</dbReference>
<dbReference type="GO" id="GO:0045892">
    <property type="term" value="P:negative regulation of DNA-templated transcription"/>
    <property type="evidence" value="ECO:0007669"/>
    <property type="project" value="TreeGrafter"/>
</dbReference>
<feature type="binding site" evidence="12">
    <location>
        <position position="103"/>
    </location>
    <ligand>
        <name>Fe cation</name>
        <dbReference type="ChEBI" id="CHEBI:24875"/>
    </ligand>
</feature>
<dbReference type="GO" id="GO:0005829">
    <property type="term" value="C:cytosol"/>
    <property type="evidence" value="ECO:0007669"/>
    <property type="project" value="TreeGrafter"/>
</dbReference>
<dbReference type="Pfam" id="PF01475">
    <property type="entry name" value="FUR"/>
    <property type="match status" value="1"/>
</dbReference>
<dbReference type="Gene3D" id="1.10.10.10">
    <property type="entry name" value="Winged helix-like DNA-binding domain superfamily/Winged helix DNA-binding domain"/>
    <property type="match status" value="1"/>
</dbReference>
<dbReference type="PANTHER" id="PTHR33202">
    <property type="entry name" value="ZINC UPTAKE REGULATION PROTEIN"/>
    <property type="match status" value="1"/>
</dbReference>
<organism evidence="14 15">
    <name type="scientific">Aquisalinus luteolus</name>
    <dbReference type="NCBI Taxonomy" id="1566827"/>
    <lineage>
        <taxon>Bacteria</taxon>
        <taxon>Pseudomonadati</taxon>
        <taxon>Pseudomonadota</taxon>
        <taxon>Alphaproteobacteria</taxon>
        <taxon>Parvularculales</taxon>
        <taxon>Parvularculaceae</taxon>
        <taxon>Aquisalinus</taxon>
    </lineage>
</organism>
<evidence type="ECO:0000256" key="1">
    <source>
        <dbReference type="ARBA" id="ARBA00004496"/>
    </source>
</evidence>
<keyword evidence="5 13" id="KW-0963">Cytoplasm</keyword>
<evidence type="ECO:0000256" key="5">
    <source>
        <dbReference type="ARBA" id="ARBA00022490"/>
    </source>
</evidence>
<comment type="similarity">
    <text evidence="2 13">Belongs to the Fur family.</text>
</comment>
<comment type="caution">
    <text evidence="14">The sequence shown here is derived from an EMBL/GenBank/DDBJ whole genome shotgun (WGS) entry which is preliminary data.</text>
</comment>
<evidence type="ECO:0000313" key="14">
    <source>
        <dbReference type="EMBL" id="GGH94509.1"/>
    </source>
</evidence>
<dbReference type="PANTHER" id="PTHR33202:SF2">
    <property type="entry name" value="FERRIC UPTAKE REGULATION PROTEIN"/>
    <property type="match status" value="1"/>
</dbReference>
<dbReference type="InterPro" id="IPR036390">
    <property type="entry name" value="WH_DNA-bd_sf"/>
</dbReference>
<dbReference type="Gene3D" id="3.30.1490.190">
    <property type="match status" value="1"/>
</dbReference>
<dbReference type="CDD" id="cd07153">
    <property type="entry name" value="Fur_like"/>
    <property type="match status" value="1"/>
</dbReference>
<dbReference type="GO" id="GO:1900376">
    <property type="term" value="P:regulation of secondary metabolite biosynthetic process"/>
    <property type="evidence" value="ECO:0007669"/>
    <property type="project" value="TreeGrafter"/>
</dbReference>
<gene>
    <name evidence="13 14" type="primary">fur</name>
    <name evidence="14" type="ORF">GCM10011355_08860</name>
</gene>
<keyword evidence="6 13" id="KW-0678">Repressor</keyword>
<reference evidence="14" key="2">
    <citation type="submission" date="2020-09" db="EMBL/GenBank/DDBJ databases">
        <authorList>
            <person name="Sun Q."/>
            <person name="Zhou Y."/>
        </authorList>
    </citation>
    <scope>NUCLEOTIDE SEQUENCE</scope>
    <source>
        <strain evidence="14">CGMCC 1.14984</strain>
    </source>
</reference>
<dbReference type="SUPFAM" id="SSF46785">
    <property type="entry name" value="Winged helix' DNA-binding domain"/>
    <property type="match status" value="1"/>
</dbReference>
<evidence type="ECO:0000256" key="12">
    <source>
        <dbReference type="PIRSR" id="PIRSR602481-2"/>
    </source>
</evidence>
<evidence type="ECO:0000256" key="13">
    <source>
        <dbReference type="RuleBase" id="RU364037"/>
    </source>
</evidence>
<comment type="subunit">
    <text evidence="3 13">Homodimer.</text>
</comment>
<keyword evidence="9 13" id="KW-0805">Transcription regulation</keyword>
<evidence type="ECO:0000256" key="2">
    <source>
        <dbReference type="ARBA" id="ARBA00007957"/>
    </source>
</evidence>
<dbReference type="EMBL" id="BMGZ01000001">
    <property type="protein sequence ID" value="GGH94509.1"/>
    <property type="molecule type" value="Genomic_DNA"/>
</dbReference>
<accession>A0A8J3A0W0</accession>
<dbReference type="GO" id="GO:0008270">
    <property type="term" value="F:zinc ion binding"/>
    <property type="evidence" value="ECO:0007669"/>
    <property type="project" value="TreeGrafter"/>
</dbReference>
<dbReference type="InterPro" id="IPR036388">
    <property type="entry name" value="WH-like_DNA-bd_sf"/>
</dbReference>
<evidence type="ECO:0000256" key="11">
    <source>
        <dbReference type="ARBA" id="ARBA00023163"/>
    </source>
</evidence>
<dbReference type="Proteomes" id="UP000621856">
    <property type="component" value="Unassembled WGS sequence"/>
</dbReference>
<comment type="subcellular location">
    <subcellularLocation>
        <location evidence="1 13">Cytoplasm</location>
    </subcellularLocation>
</comment>
<keyword evidence="10 13" id="KW-0238">DNA-binding</keyword>
<dbReference type="InterPro" id="IPR043135">
    <property type="entry name" value="Fur_C"/>
</dbReference>
<reference evidence="14" key="1">
    <citation type="journal article" date="2014" name="Int. J. Syst. Evol. Microbiol.">
        <title>Complete genome sequence of Corynebacterium casei LMG S-19264T (=DSM 44701T), isolated from a smear-ripened cheese.</title>
        <authorList>
            <consortium name="US DOE Joint Genome Institute (JGI-PGF)"/>
            <person name="Walter F."/>
            <person name="Albersmeier A."/>
            <person name="Kalinowski J."/>
            <person name="Ruckert C."/>
        </authorList>
    </citation>
    <scope>NUCLEOTIDE SEQUENCE</scope>
    <source>
        <strain evidence="14">CGMCC 1.14984</strain>
    </source>
</reference>
<evidence type="ECO:0000256" key="4">
    <source>
        <dbReference type="ARBA" id="ARBA00020910"/>
    </source>
</evidence>
<evidence type="ECO:0000256" key="3">
    <source>
        <dbReference type="ARBA" id="ARBA00011738"/>
    </source>
</evidence>
<keyword evidence="12 13" id="KW-0408">Iron</keyword>
<keyword evidence="8 13" id="KW-0862">Zinc</keyword>
<evidence type="ECO:0000256" key="7">
    <source>
        <dbReference type="ARBA" id="ARBA00022723"/>
    </source>
</evidence>
<evidence type="ECO:0000256" key="6">
    <source>
        <dbReference type="ARBA" id="ARBA00022491"/>
    </source>
</evidence>
<keyword evidence="11 13" id="KW-0804">Transcription</keyword>
<dbReference type="RefSeq" id="WP_205967380.1">
    <property type="nucleotide sequence ID" value="NZ_BMGZ01000001.1"/>
</dbReference>
<keyword evidence="7 12" id="KW-0479">Metal-binding</keyword>
<protein>
    <recommendedName>
        <fullName evidence="4 13">Ferric uptake regulation protein</fullName>
    </recommendedName>
</protein>
<dbReference type="GO" id="GO:0000976">
    <property type="term" value="F:transcription cis-regulatory region binding"/>
    <property type="evidence" value="ECO:0007669"/>
    <property type="project" value="TreeGrafter"/>
</dbReference>
<evidence type="ECO:0000256" key="8">
    <source>
        <dbReference type="ARBA" id="ARBA00022833"/>
    </source>
</evidence>
<comment type="cofactor">
    <cofactor evidence="12">
        <name>Mn(2+)</name>
        <dbReference type="ChEBI" id="CHEBI:29035"/>
    </cofactor>
    <cofactor evidence="12">
        <name>Fe(2+)</name>
        <dbReference type="ChEBI" id="CHEBI:29033"/>
    </cofactor>
    <text evidence="12">Binds 1 Mn(2+) or Fe(2+) ion per subunit.</text>
</comment>
<dbReference type="GO" id="GO:0003700">
    <property type="term" value="F:DNA-binding transcription factor activity"/>
    <property type="evidence" value="ECO:0007669"/>
    <property type="project" value="UniProtKB-UniRule"/>
</dbReference>